<sequence>MIEGGGLLAQGEPAKVITPTRWPRLMAYAPRGELLARHLANHYRRAARACAVTFGEPMNILRHLLLSLTLLCLGVQAQPIEVTDAMGRTARHFPVLALVHPEPANLIAGWSDEFKTSFSNEYETYLKRYPQLANIPYCGSPYGRYLLDRTGPGPASGSGRADGRLCGPDSRSGHTRLGPDPAPDCRQSARHCDRLLCEPAGEHRTQPARIGLRRR</sequence>
<name>A0A914ZAD4_9BILA</name>
<evidence type="ECO:0000313" key="3">
    <source>
        <dbReference type="WBParaSite" id="PSU_v2.g721.t1"/>
    </source>
</evidence>
<keyword evidence="2" id="KW-1185">Reference proteome</keyword>
<dbReference type="Proteomes" id="UP000887577">
    <property type="component" value="Unplaced"/>
</dbReference>
<accession>A0A914ZAD4</accession>
<organism evidence="2 3">
    <name type="scientific">Panagrolaimus superbus</name>
    <dbReference type="NCBI Taxonomy" id="310955"/>
    <lineage>
        <taxon>Eukaryota</taxon>
        <taxon>Metazoa</taxon>
        <taxon>Ecdysozoa</taxon>
        <taxon>Nematoda</taxon>
        <taxon>Chromadorea</taxon>
        <taxon>Rhabditida</taxon>
        <taxon>Tylenchina</taxon>
        <taxon>Panagrolaimomorpha</taxon>
        <taxon>Panagrolaimoidea</taxon>
        <taxon>Panagrolaimidae</taxon>
        <taxon>Panagrolaimus</taxon>
    </lineage>
</organism>
<feature type="region of interest" description="Disordered" evidence="1">
    <location>
        <begin position="149"/>
        <end position="187"/>
    </location>
</feature>
<proteinExistence type="predicted"/>
<evidence type="ECO:0000256" key="1">
    <source>
        <dbReference type="SAM" id="MobiDB-lite"/>
    </source>
</evidence>
<evidence type="ECO:0000313" key="2">
    <source>
        <dbReference type="Proteomes" id="UP000887577"/>
    </source>
</evidence>
<dbReference type="AlphaFoldDB" id="A0A914ZAD4"/>
<protein>
    <submittedName>
        <fullName evidence="3">Uncharacterized protein</fullName>
    </submittedName>
</protein>
<dbReference type="WBParaSite" id="PSU_v2.g721.t1">
    <property type="protein sequence ID" value="PSU_v2.g721.t1"/>
    <property type="gene ID" value="PSU_v2.g721"/>
</dbReference>
<reference evidence="3" key="1">
    <citation type="submission" date="2022-11" db="UniProtKB">
        <authorList>
            <consortium name="WormBaseParasite"/>
        </authorList>
    </citation>
    <scope>IDENTIFICATION</scope>
</reference>